<organism evidence="1">
    <name type="scientific">Mesocestoides corti</name>
    <name type="common">Flatworm</name>
    <dbReference type="NCBI Taxonomy" id="53468"/>
    <lineage>
        <taxon>Eukaryota</taxon>
        <taxon>Metazoa</taxon>
        <taxon>Spiralia</taxon>
        <taxon>Lophotrochozoa</taxon>
        <taxon>Platyhelminthes</taxon>
        <taxon>Cestoda</taxon>
        <taxon>Eucestoda</taxon>
        <taxon>Cyclophyllidea</taxon>
        <taxon>Mesocestoididae</taxon>
        <taxon>Mesocestoides</taxon>
    </lineage>
</organism>
<evidence type="ECO:0000313" key="1">
    <source>
        <dbReference type="WBParaSite" id="MCU_013764-RA"/>
    </source>
</evidence>
<reference evidence="1" key="1">
    <citation type="submission" date="2019-11" db="UniProtKB">
        <authorList>
            <consortium name="WormBaseParasite"/>
        </authorList>
    </citation>
    <scope>IDENTIFICATION</scope>
</reference>
<protein>
    <submittedName>
        <fullName evidence="1">Phage tail protein</fullName>
    </submittedName>
</protein>
<proteinExistence type="predicted"/>
<accession>A0A5K3G3N9</accession>
<dbReference type="WBParaSite" id="MCU_013764-RA">
    <property type="protein sequence ID" value="MCU_013764-RA"/>
    <property type="gene ID" value="MCU_013764"/>
</dbReference>
<dbReference type="AlphaFoldDB" id="A0A5K3G3N9"/>
<sequence length="78" mass="8736">MTLLVRQDITTNSDLVARVGLQISDPVRSRVRGYVGHMPPVWFVNRVWNVESNGDCKAPKGSFHIFGVVPRNQQCVSV</sequence>
<name>A0A5K3G3N9_MESCO</name>